<keyword evidence="2" id="KW-0472">Membrane</keyword>
<feature type="region of interest" description="Disordered" evidence="1">
    <location>
        <begin position="693"/>
        <end position="754"/>
    </location>
</feature>
<evidence type="ECO:0000256" key="2">
    <source>
        <dbReference type="SAM" id="Phobius"/>
    </source>
</evidence>
<feature type="region of interest" description="Disordered" evidence="1">
    <location>
        <begin position="228"/>
        <end position="251"/>
    </location>
</feature>
<keyword evidence="2" id="KW-0812">Transmembrane</keyword>
<feature type="compositionally biased region" description="Polar residues" evidence="1">
    <location>
        <begin position="876"/>
        <end position="890"/>
    </location>
</feature>
<feature type="transmembrane region" description="Helical" evidence="2">
    <location>
        <begin position="560"/>
        <end position="578"/>
    </location>
</feature>
<feature type="compositionally biased region" description="Low complexity" evidence="1">
    <location>
        <begin position="707"/>
        <end position="720"/>
    </location>
</feature>
<dbReference type="AlphaFoldDB" id="A0A9P6MX08"/>
<feature type="compositionally biased region" description="Polar residues" evidence="1">
    <location>
        <begin position="721"/>
        <end position="738"/>
    </location>
</feature>
<feature type="transmembrane region" description="Helical" evidence="2">
    <location>
        <begin position="437"/>
        <end position="456"/>
    </location>
</feature>
<gene>
    <name evidence="3" type="ORF">BGZ80_008958</name>
</gene>
<reference evidence="3" key="1">
    <citation type="journal article" date="2020" name="Fungal Divers.">
        <title>Resolving the Mortierellaceae phylogeny through synthesis of multi-gene phylogenetics and phylogenomics.</title>
        <authorList>
            <person name="Vandepol N."/>
            <person name="Liber J."/>
            <person name="Desiro A."/>
            <person name="Na H."/>
            <person name="Kennedy M."/>
            <person name="Barry K."/>
            <person name="Grigoriev I.V."/>
            <person name="Miller A.N."/>
            <person name="O'Donnell K."/>
            <person name="Stajich J.E."/>
            <person name="Bonito G."/>
        </authorList>
    </citation>
    <scope>NUCLEOTIDE SEQUENCE</scope>
    <source>
        <strain evidence="3">NRRL 2769</strain>
    </source>
</reference>
<dbReference type="EMBL" id="JAAAID010000505">
    <property type="protein sequence ID" value="KAG0016757.1"/>
    <property type="molecule type" value="Genomic_DNA"/>
</dbReference>
<keyword evidence="2" id="KW-1133">Transmembrane helix</keyword>
<sequence>MSNNIQSFRRRTLERMYTNKSSKGTKDTPGELSSTAVTESFSANATGSSTGVARPIMPRSRPSLAQFRMKDQPSKMIIPPPYGRQVVQEAAVALAAGIPDGIPRSNTICGPDPRVSSDSESDDDPEVRLHIEIHLQENAETEPICPLSDKNLTKLTEELELTLQERTDIDAIQTKEELAAYFEKIPRDYDIDIIVSDKAPESPGVTFAQDDLIHSGDSIAVVRRESFKEKRSRRRKQKYRRPTTDLSTMPEEEPRASWLELFYDLLFVANLNNFTHSHPITGGAALGNYIAWFVIMWWAWAGQTFWAARYDMDDLFTKVWKLVESCALISFGAFSSDHLNHTSTGFIISYIVLKAVLAVEYGNVLYWARKNRSRKSLTPLLLQIGSNMLAMLVWGLSIIVHSQAGRYAMWFVTIAIEVGVLVSFGGRTSVTFAGSHLPERFALFTIIVLGEVFHGTTTLSQLWAYLHLPLHICLVLVGTGALDLIRLYKEEHNILDQESLSVKQLSSLESQFASLSSLGQSTRYVATGFEVPFERRSASTVVGSETDQSSDTDYDLTKRYFLVSCSLVFLFNSLIKWINLRSYDRFQKIVYFSRLLNAVFIFCLLAVPLHKMTSFVLLGSMALFCILQVAVDLAVIYFGAYGFVEDLEAWARSARSSIDLGSFLPSPLGGRSRRGSIASSKTGSVVSLNATLKGRSSTKAQRHTDNSTASSASSKGSFVSQTGESYASQQKQTHQSHLLPSSHGQTSSLSLQQQQELHNMHVNSNSLGSSGAYGNLVRALADIKKREQLDKQSGDALLPSRQITLSATERGYSTNTLTSSQAAVSLNRTGMGGTIHAGSNFDQRQPGTSGESNAHLTGYTRHGTSESLGASPPTPTSTDNGQDPTWSSAVPVSGAVGLANLFNQSPTK</sequence>
<feature type="compositionally biased region" description="Polar residues" evidence="1">
    <location>
        <begin position="840"/>
        <end position="855"/>
    </location>
</feature>
<feature type="region of interest" description="Disordered" evidence="1">
    <location>
        <begin position="104"/>
        <end position="124"/>
    </location>
</feature>
<dbReference type="PANTHER" id="PTHR42101:SF1">
    <property type="entry name" value="LOW TEMPERATURE REQUIREMENT A"/>
    <property type="match status" value="1"/>
</dbReference>
<feature type="compositionally biased region" description="Basic residues" evidence="1">
    <location>
        <begin position="230"/>
        <end position="241"/>
    </location>
</feature>
<feature type="compositionally biased region" description="Polar residues" evidence="1">
    <location>
        <begin position="31"/>
        <end position="51"/>
    </location>
</feature>
<feature type="transmembrane region" description="Helical" evidence="2">
    <location>
        <begin position="380"/>
        <end position="401"/>
    </location>
</feature>
<feature type="region of interest" description="Disordered" evidence="1">
    <location>
        <begin position="834"/>
        <end position="891"/>
    </location>
</feature>
<feature type="transmembrane region" description="Helical" evidence="2">
    <location>
        <begin position="289"/>
        <end position="307"/>
    </location>
</feature>
<feature type="compositionally biased region" description="Low complexity" evidence="1">
    <location>
        <begin position="739"/>
        <end position="754"/>
    </location>
</feature>
<accession>A0A9P6MX08</accession>
<proteinExistence type="predicted"/>
<dbReference type="InterPro" id="IPR010640">
    <property type="entry name" value="Low_temperature_requirement_A"/>
</dbReference>
<feature type="region of interest" description="Disordered" evidence="1">
    <location>
        <begin position="1"/>
        <end position="58"/>
    </location>
</feature>
<evidence type="ECO:0000256" key="1">
    <source>
        <dbReference type="SAM" id="MobiDB-lite"/>
    </source>
</evidence>
<organism evidence="3 4">
    <name type="scientific">Entomortierella chlamydospora</name>
    <dbReference type="NCBI Taxonomy" id="101097"/>
    <lineage>
        <taxon>Eukaryota</taxon>
        <taxon>Fungi</taxon>
        <taxon>Fungi incertae sedis</taxon>
        <taxon>Mucoromycota</taxon>
        <taxon>Mortierellomycotina</taxon>
        <taxon>Mortierellomycetes</taxon>
        <taxon>Mortierellales</taxon>
        <taxon>Mortierellaceae</taxon>
        <taxon>Entomortierella</taxon>
    </lineage>
</organism>
<dbReference type="Proteomes" id="UP000703661">
    <property type="component" value="Unassembled WGS sequence"/>
</dbReference>
<feature type="transmembrane region" description="Helical" evidence="2">
    <location>
        <begin position="407"/>
        <end position="425"/>
    </location>
</feature>
<comment type="caution">
    <text evidence="3">The sequence shown here is derived from an EMBL/GenBank/DDBJ whole genome shotgun (WGS) entry which is preliminary data.</text>
</comment>
<feature type="transmembrane region" description="Helical" evidence="2">
    <location>
        <begin position="462"/>
        <end position="485"/>
    </location>
</feature>
<dbReference type="Pfam" id="PF06772">
    <property type="entry name" value="LtrA"/>
    <property type="match status" value="1"/>
</dbReference>
<feature type="transmembrane region" description="Helical" evidence="2">
    <location>
        <begin position="590"/>
        <end position="609"/>
    </location>
</feature>
<evidence type="ECO:0000313" key="3">
    <source>
        <dbReference type="EMBL" id="KAG0016757.1"/>
    </source>
</evidence>
<feature type="transmembrane region" description="Helical" evidence="2">
    <location>
        <begin position="347"/>
        <end position="368"/>
    </location>
</feature>
<feature type="transmembrane region" description="Helical" evidence="2">
    <location>
        <begin position="621"/>
        <end position="644"/>
    </location>
</feature>
<keyword evidence="4" id="KW-1185">Reference proteome</keyword>
<evidence type="ECO:0000313" key="4">
    <source>
        <dbReference type="Proteomes" id="UP000703661"/>
    </source>
</evidence>
<dbReference type="PANTHER" id="PTHR42101">
    <property type="entry name" value="CHROMOSOME 16, WHOLE GENOME SHOTGUN SEQUENCE"/>
    <property type="match status" value="1"/>
</dbReference>
<protein>
    <submittedName>
        <fullName evidence="3">Uncharacterized protein</fullName>
    </submittedName>
</protein>
<name>A0A9P6MX08_9FUNG</name>